<comment type="caution">
    <text evidence="1">The sequence shown here is derived from an EMBL/GenBank/DDBJ whole genome shotgun (WGS) entry which is preliminary data.</text>
</comment>
<evidence type="ECO:0000313" key="2">
    <source>
        <dbReference type="Proteomes" id="UP000805193"/>
    </source>
</evidence>
<protein>
    <submittedName>
        <fullName evidence="1">Uncharacterized protein</fullName>
    </submittedName>
</protein>
<evidence type="ECO:0000313" key="1">
    <source>
        <dbReference type="EMBL" id="KAG0433221.1"/>
    </source>
</evidence>
<organism evidence="1 2">
    <name type="scientific">Ixodes persulcatus</name>
    <name type="common">Taiga tick</name>
    <dbReference type="NCBI Taxonomy" id="34615"/>
    <lineage>
        <taxon>Eukaryota</taxon>
        <taxon>Metazoa</taxon>
        <taxon>Ecdysozoa</taxon>
        <taxon>Arthropoda</taxon>
        <taxon>Chelicerata</taxon>
        <taxon>Arachnida</taxon>
        <taxon>Acari</taxon>
        <taxon>Parasitiformes</taxon>
        <taxon>Ixodida</taxon>
        <taxon>Ixodoidea</taxon>
        <taxon>Ixodidae</taxon>
        <taxon>Ixodinae</taxon>
        <taxon>Ixodes</taxon>
    </lineage>
</organism>
<gene>
    <name evidence="1" type="ORF">HPB47_020130</name>
</gene>
<dbReference type="Proteomes" id="UP000805193">
    <property type="component" value="Unassembled WGS sequence"/>
</dbReference>
<sequence length="419" mass="44116">MSATHPTSPPKTQAFDVTAPTGASVDAIIDAAASIHLGATNFQITVSSKPAMAKIVNAEGLTIGGARVPIVPVGPQVTTVTWASDECAAGATKRDILRQLAKPSTATGVRHSATLQRGARLTAAAAEPHPVFETNNIGHGLRQTPTTESENAEAAPNEVASPSQKTQDQVQTPTVHTITLSDSSDPHDLELSSEEETSSDNESDRLIMDIPPSPDNADWADRIATPVHDYKRGHSSTTENVSSASADERDNVTKLKKPRRSAPGAAGRVTLRLPGRTGRGTWRFDASLLAEKETVQALAAGIAQSLTEFPVSPNSWDDLKTFLPSEGVHSALNILPGSFGIAAGACVTGKVRSFYKLSTVAVGWPVLPSLRLGDGRSTLPWGVSFLVVFRWSPHCDGVGLEPAPVFIGLWLPSEGSALI</sequence>
<keyword evidence="2" id="KW-1185">Reference proteome</keyword>
<name>A0AC60QG79_IXOPE</name>
<dbReference type="EMBL" id="JABSTQ010009074">
    <property type="protein sequence ID" value="KAG0433221.1"/>
    <property type="molecule type" value="Genomic_DNA"/>
</dbReference>
<reference evidence="1 2" key="1">
    <citation type="journal article" date="2020" name="Cell">
        <title>Large-Scale Comparative Analyses of Tick Genomes Elucidate Their Genetic Diversity and Vector Capacities.</title>
        <authorList>
            <consortium name="Tick Genome and Microbiome Consortium (TIGMIC)"/>
            <person name="Jia N."/>
            <person name="Wang J."/>
            <person name="Shi W."/>
            <person name="Du L."/>
            <person name="Sun Y."/>
            <person name="Zhan W."/>
            <person name="Jiang J.F."/>
            <person name="Wang Q."/>
            <person name="Zhang B."/>
            <person name="Ji P."/>
            <person name="Bell-Sakyi L."/>
            <person name="Cui X.M."/>
            <person name="Yuan T.T."/>
            <person name="Jiang B.G."/>
            <person name="Yang W.F."/>
            <person name="Lam T.T."/>
            <person name="Chang Q.C."/>
            <person name="Ding S.J."/>
            <person name="Wang X.J."/>
            <person name="Zhu J.G."/>
            <person name="Ruan X.D."/>
            <person name="Zhao L."/>
            <person name="Wei J.T."/>
            <person name="Ye R.Z."/>
            <person name="Que T.C."/>
            <person name="Du C.H."/>
            <person name="Zhou Y.H."/>
            <person name="Cheng J.X."/>
            <person name="Dai P.F."/>
            <person name="Guo W.B."/>
            <person name="Han X.H."/>
            <person name="Huang E.J."/>
            <person name="Li L.F."/>
            <person name="Wei W."/>
            <person name="Gao Y.C."/>
            <person name="Liu J.Z."/>
            <person name="Shao H.Z."/>
            <person name="Wang X."/>
            <person name="Wang C.C."/>
            <person name="Yang T.C."/>
            <person name="Huo Q.B."/>
            <person name="Li W."/>
            <person name="Chen H.Y."/>
            <person name="Chen S.E."/>
            <person name="Zhou L.G."/>
            <person name="Ni X.B."/>
            <person name="Tian J.H."/>
            <person name="Sheng Y."/>
            <person name="Liu T."/>
            <person name="Pan Y.S."/>
            <person name="Xia L.Y."/>
            <person name="Li J."/>
            <person name="Zhao F."/>
            <person name="Cao W.C."/>
        </authorList>
    </citation>
    <scope>NUCLEOTIDE SEQUENCE [LARGE SCALE GENOMIC DNA]</scope>
    <source>
        <strain evidence="1">Iper-2018</strain>
    </source>
</reference>
<proteinExistence type="predicted"/>
<accession>A0AC60QG79</accession>